<feature type="chain" id="PRO_5002763535" evidence="2">
    <location>
        <begin position="20"/>
        <end position="274"/>
    </location>
</feature>
<dbReference type="Proteomes" id="UP000005463">
    <property type="component" value="Unassembled WGS sequence"/>
</dbReference>
<protein>
    <submittedName>
        <fullName evidence="3">OmpW family protein</fullName>
    </submittedName>
</protein>
<evidence type="ECO:0000313" key="3">
    <source>
        <dbReference type="EMBL" id="EDT00965.1"/>
    </source>
</evidence>
<proteinExistence type="predicted"/>
<dbReference type="GO" id="GO:0055085">
    <property type="term" value="P:transmembrane transport"/>
    <property type="evidence" value="ECO:0007669"/>
    <property type="project" value="TreeGrafter"/>
</dbReference>
<dbReference type="PANTHER" id="PTHR36920:SF1">
    <property type="entry name" value="OUTER MEMBRANE PROTEIN W"/>
    <property type="match status" value="1"/>
</dbReference>
<evidence type="ECO:0000313" key="4">
    <source>
        <dbReference type="Proteomes" id="UP000005463"/>
    </source>
</evidence>
<gene>
    <name evidence="3" type="ORF">BamIOP4010DRAFT_5515</name>
</gene>
<evidence type="ECO:0000256" key="2">
    <source>
        <dbReference type="SAM" id="SignalP"/>
    </source>
</evidence>
<dbReference type="SUPFAM" id="SSF56925">
    <property type="entry name" value="OMPA-like"/>
    <property type="match status" value="1"/>
</dbReference>
<organism evidence="3 4">
    <name type="scientific">Burkholderia ambifaria IOP40-10</name>
    <dbReference type="NCBI Taxonomy" id="396596"/>
    <lineage>
        <taxon>Bacteria</taxon>
        <taxon>Pseudomonadati</taxon>
        <taxon>Pseudomonadota</taxon>
        <taxon>Betaproteobacteria</taxon>
        <taxon>Burkholderiales</taxon>
        <taxon>Burkholderiaceae</taxon>
        <taxon>Burkholderia</taxon>
        <taxon>Burkholderia cepacia complex</taxon>
    </lineage>
</organism>
<sequence length="274" mass="28759">MKRLIVVAIAGAISGSAVAQQAGDNVATLGWLHVMPQGSGGEFTSHVSNVPINGPLRLPDTFTSPGTGLSINNADTVGVTLTHFFTDHIAVTSVIGVPPEFALTGHGVIQPFGPSAALGNVDLGKPSNQPAVKNARQWSPALILQYYFNSATARFRPFIGVGIAYSWFTNIQLNDNFVQDVNNNLGSVLAAGAGKPGPTSVEAKASSSFVPIYNIGASYAITERWSLTATVSYMPLKTYASTIIKAADGSTLATTRTKLQADPLITFVGISYKF</sequence>
<dbReference type="RefSeq" id="WP_006754663.1">
    <property type="nucleotide sequence ID" value="NZ_ABLC01000223.1"/>
</dbReference>
<dbReference type="PANTHER" id="PTHR36920">
    <property type="match status" value="1"/>
</dbReference>
<dbReference type="EMBL" id="ABLC01000223">
    <property type="protein sequence ID" value="EDT00965.1"/>
    <property type="molecule type" value="Genomic_DNA"/>
</dbReference>
<dbReference type="GO" id="GO:0009279">
    <property type="term" value="C:cell outer membrane"/>
    <property type="evidence" value="ECO:0007669"/>
    <property type="project" value="UniProtKB-SubCell"/>
</dbReference>
<dbReference type="Pfam" id="PF03922">
    <property type="entry name" value="OmpW"/>
    <property type="match status" value="1"/>
</dbReference>
<keyword evidence="2" id="KW-0732">Signal</keyword>
<comment type="caution">
    <text evidence="3">The sequence shown here is derived from an EMBL/GenBank/DDBJ whole genome shotgun (WGS) entry which is preliminary data.</text>
</comment>
<dbReference type="Gene3D" id="2.40.160.20">
    <property type="match status" value="1"/>
</dbReference>
<reference evidence="3 4" key="1">
    <citation type="submission" date="2008-03" db="EMBL/GenBank/DDBJ databases">
        <title>Sequencing of the draft genome and assembly of Burkholderia ambifaria IOP40-10.</title>
        <authorList>
            <consortium name="US DOE Joint Genome Institute (JGI-PGF)"/>
            <person name="Copeland A."/>
            <person name="Lucas S."/>
            <person name="Lapidus A."/>
            <person name="Glavina del Rio T."/>
            <person name="Dalin E."/>
            <person name="Tice H."/>
            <person name="Bruce D."/>
            <person name="Goodwin L."/>
            <person name="Pitluck S."/>
            <person name="Larimer F."/>
            <person name="Land M.L."/>
            <person name="Hauser L."/>
            <person name="Tiedje J."/>
            <person name="Richardson P."/>
        </authorList>
    </citation>
    <scope>NUCLEOTIDE SEQUENCE [LARGE SCALE GENOMIC DNA]</scope>
    <source>
        <strain evidence="3 4">IOP40-10</strain>
    </source>
</reference>
<accession>B1FNA4</accession>
<comment type="subcellular location">
    <subcellularLocation>
        <location evidence="1">Cell outer membrane</location>
    </subcellularLocation>
</comment>
<evidence type="ECO:0000256" key="1">
    <source>
        <dbReference type="ARBA" id="ARBA00004442"/>
    </source>
</evidence>
<dbReference type="PATRIC" id="fig|396596.7.peg.1789"/>
<dbReference type="InterPro" id="IPR011250">
    <property type="entry name" value="OMP/PagP_B-barrel"/>
</dbReference>
<feature type="signal peptide" evidence="2">
    <location>
        <begin position="1"/>
        <end position="19"/>
    </location>
</feature>
<dbReference type="InterPro" id="IPR005618">
    <property type="entry name" value="OMPW"/>
</dbReference>
<dbReference type="AlphaFoldDB" id="B1FNA4"/>
<name>B1FNA4_9BURK</name>